<comment type="caution">
    <text evidence="1">The sequence shown here is derived from an EMBL/GenBank/DDBJ whole genome shotgun (WGS) entry which is preliminary data.</text>
</comment>
<organism evidence="1 2">
    <name type="scientific">candidate division KSB3 bacterium</name>
    <dbReference type="NCBI Taxonomy" id="2044937"/>
    <lineage>
        <taxon>Bacteria</taxon>
        <taxon>candidate division KSB3</taxon>
    </lineage>
</organism>
<evidence type="ECO:0000313" key="1">
    <source>
        <dbReference type="EMBL" id="MBD3323260.1"/>
    </source>
</evidence>
<dbReference type="GO" id="GO:0019684">
    <property type="term" value="P:photosynthesis, light reaction"/>
    <property type="evidence" value="ECO:0007669"/>
    <property type="project" value="InterPro"/>
</dbReference>
<gene>
    <name evidence="1" type="ORF">GF339_01675</name>
</gene>
<reference evidence="1" key="1">
    <citation type="submission" date="2019-11" db="EMBL/GenBank/DDBJ databases">
        <title>Microbial mats filling the niche in hypersaline microbial mats.</title>
        <authorList>
            <person name="Wong H.L."/>
            <person name="Macleod F.I."/>
            <person name="White R.A. III"/>
            <person name="Burns B.P."/>
        </authorList>
    </citation>
    <scope>NUCLEOTIDE SEQUENCE</scope>
    <source>
        <strain evidence="1">Rbin_158</strain>
    </source>
</reference>
<proteinExistence type="predicted"/>
<name>A0A9D5JSE4_9BACT</name>
<accession>A0A9D5JSE4</accession>
<dbReference type="InterPro" id="IPR014747">
    <property type="entry name" value="Bac_photo_RC_H_C"/>
</dbReference>
<evidence type="ECO:0000313" key="2">
    <source>
        <dbReference type="Proteomes" id="UP000649604"/>
    </source>
</evidence>
<dbReference type="AlphaFoldDB" id="A0A9D5JSE4"/>
<protein>
    <submittedName>
        <fullName evidence="1">PRC-barrel domain containing protein</fullName>
    </submittedName>
</protein>
<dbReference type="InterPro" id="IPR011033">
    <property type="entry name" value="PRC_barrel-like_sf"/>
</dbReference>
<sequence>MLRSLEALRGYTLVATDGTIGSVETFLFDDVTWTLRYAVVQIGDGFQRQNVLIAMTALEQPDWEAYTFPVNLTQEQIRRSPDIDLAQPISRQHQVELHAYYDWPQYWTMREDEQIEGLLASVPDIAEDQPPSRKEASDADPHLRSIEVVRGYAVQTLDGEIGVVEDFTVDDEVWLIRYIIVDAGALEPERKLVIAPEWVQQIEWAHSRMMVDLTTEAVKQSPRFDPSISIEREYEQLLHNHYARPKYWE</sequence>
<dbReference type="SUPFAM" id="SSF50346">
    <property type="entry name" value="PRC-barrel domain"/>
    <property type="match status" value="2"/>
</dbReference>
<dbReference type="EMBL" id="WJJP01000047">
    <property type="protein sequence ID" value="MBD3323260.1"/>
    <property type="molecule type" value="Genomic_DNA"/>
</dbReference>
<dbReference type="Gene3D" id="3.90.50.10">
    <property type="entry name" value="Photosynthetic Reaction Center, subunit H, domain 2"/>
    <property type="match status" value="2"/>
</dbReference>
<dbReference type="GO" id="GO:0030077">
    <property type="term" value="C:plasma membrane light-harvesting complex"/>
    <property type="evidence" value="ECO:0007669"/>
    <property type="project" value="InterPro"/>
</dbReference>
<dbReference type="Proteomes" id="UP000649604">
    <property type="component" value="Unassembled WGS sequence"/>
</dbReference>